<organism evidence="5 6">
    <name type="scientific">Maioricimonas rarisocia</name>
    <dbReference type="NCBI Taxonomy" id="2528026"/>
    <lineage>
        <taxon>Bacteria</taxon>
        <taxon>Pseudomonadati</taxon>
        <taxon>Planctomycetota</taxon>
        <taxon>Planctomycetia</taxon>
        <taxon>Planctomycetales</taxon>
        <taxon>Planctomycetaceae</taxon>
        <taxon>Maioricimonas</taxon>
    </lineage>
</organism>
<evidence type="ECO:0000259" key="3">
    <source>
        <dbReference type="Pfam" id="PF20013"/>
    </source>
</evidence>
<keyword evidence="2" id="KW-0472">Membrane</keyword>
<proteinExistence type="predicted"/>
<feature type="domain" description="GTPase-associated protein 1 N-terminal" evidence="3">
    <location>
        <begin position="1"/>
        <end position="122"/>
    </location>
</feature>
<dbReference type="InterPro" id="IPR045402">
    <property type="entry name" value="GAP1-N2"/>
</dbReference>
<dbReference type="OrthoDB" id="224753at2"/>
<dbReference type="RefSeq" id="WP_145370416.1">
    <property type="nucleotide sequence ID" value="NZ_CP036275.1"/>
</dbReference>
<keyword evidence="2" id="KW-0812">Transmembrane</keyword>
<protein>
    <submittedName>
        <fullName evidence="5">Uncharacterized protein</fullName>
    </submittedName>
</protein>
<gene>
    <name evidence="5" type="ORF">Mal4_35470</name>
</gene>
<dbReference type="Pfam" id="PF20014">
    <property type="entry name" value="GAP1-M"/>
    <property type="match status" value="1"/>
</dbReference>
<accession>A0A517Z9U7</accession>
<keyword evidence="2" id="KW-1133">Transmembrane helix</keyword>
<dbReference type="InterPro" id="IPR045401">
    <property type="entry name" value="GAP1-M"/>
</dbReference>
<feature type="domain" description="GTPase-associated protein 1 middle" evidence="4">
    <location>
        <begin position="148"/>
        <end position="246"/>
    </location>
</feature>
<evidence type="ECO:0000256" key="1">
    <source>
        <dbReference type="SAM" id="MobiDB-lite"/>
    </source>
</evidence>
<feature type="region of interest" description="Disordered" evidence="1">
    <location>
        <begin position="785"/>
        <end position="806"/>
    </location>
</feature>
<sequence length="877" mass="96294">MIYELVYTSAPSGLRPGSSGYCTVQSSRGIAAPTVDLLESLSGYRHVFTPGTPEASRNPVNFGHYLLRISGRTEHVLSRVSDCELDYSGRSNKLAHHVVIDSFDQVPAGPAWLLGYDGWMVDRWDGTVCYLETPRQPPEETPPQSPCFAWKKATGDAGWGGVLAEAFLANPKRKAFLIYEPGTDVLALFDEAISLLPRDRRWDVTFATFGAALPATVDCAWTGLVAGSKDVQLSRRFVDALRIDLTAPLEPATEGRLVEMARTGGPAPPPSRSDVPAAATVADPPPEPEVGPVGLAQNGDDEPILLRPRRSRRPAPPPLERRPVRQKSRVPWFLVGVAAACLIVGLATTWFVVSQLAPQLEQVAAVDAEPTGNDADDTPDDAGASEVRTSKEPKLPDGSSETENRERPRTDRESDAAESANEPAAGDASEEASKAGTVVAAETMPAEEAAQESDETPAMSKPEPEPDQTAEEEPTVPEVIYALKPTDVTSDEPQILKLPEGWDRGLGEIQEVRVLLPATEKEGVWGAFQIQRELKEGSKSIEFVIRDEDDTFSGQDDTSKKYYPIARLLIDFRTAEVGYVARAQFPTPRQDSLLTNLAIKVKGASSTRVIALRPRRPLVLARKETVEGIRFFLAGGDVAPKVGGALKSVRCHIGPLTVSLGSSIVALEPRGRTSNDEADFVEMKTTTDPPRSAVRIIDAKCAINSDLTVFRIDLAINPSPNTVSLRNLAAEQTRLALKEFWEAYKQIVPHETRQTLALPNVDERASDAEFQSALETFAEAFRKKYASQRRGSSSQEVPRHDDPPILKRYMEGRKELRRLRLESQRWRKAVDSMQVTSGRLFYRVYDPSDKQHGEKAPRTWEIDFLRIGSDDDEQTAP</sequence>
<feature type="region of interest" description="Disordered" evidence="1">
    <location>
        <begin position="260"/>
        <end position="324"/>
    </location>
</feature>
<dbReference type="Pfam" id="PF20013">
    <property type="entry name" value="GAP1-N2"/>
    <property type="match status" value="1"/>
</dbReference>
<reference evidence="5 6" key="1">
    <citation type="submission" date="2019-02" db="EMBL/GenBank/DDBJ databases">
        <title>Deep-cultivation of Planctomycetes and their phenomic and genomic characterization uncovers novel biology.</title>
        <authorList>
            <person name="Wiegand S."/>
            <person name="Jogler M."/>
            <person name="Boedeker C."/>
            <person name="Pinto D."/>
            <person name="Vollmers J."/>
            <person name="Rivas-Marin E."/>
            <person name="Kohn T."/>
            <person name="Peeters S.H."/>
            <person name="Heuer A."/>
            <person name="Rast P."/>
            <person name="Oberbeckmann S."/>
            <person name="Bunk B."/>
            <person name="Jeske O."/>
            <person name="Meyerdierks A."/>
            <person name="Storesund J.E."/>
            <person name="Kallscheuer N."/>
            <person name="Luecker S."/>
            <person name="Lage O.M."/>
            <person name="Pohl T."/>
            <person name="Merkel B.J."/>
            <person name="Hornburger P."/>
            <person name="Mueller R.-W."/>
            <person name="Bruemmer F."/>
            <person name="Labrenz M."/>
            <person name="Spormann A.M."/>
            <person name="Op den Camp H."/>
            <person name="Overmann J."/>
            <person name="Amann R."/>
            <person name="Jetten M.S.M."/>
            <person name="Mascher T."/>
            <person name="Medema M.H."/>
            <person name="Devos D.P."/>
            <person name="Kaster A.-K."/>
            <person name="Ovreas L."/>
            <person name="Rohde M."/>
            <person name="Galperin M.Y."/>
            <person name="Jogler C."/>
        </authorList>
    </citation>
    <scope>NUCLEOTIDE SEQUENCE [LARGE SCALE GENOMIC DNA]</scope>
    <source>
        <strain evidence="5 6">Mal4</strain>
    </source>
</reference>
<evidence type="ECO:0000313" key="5">
    <source>
        <dbReference type="EMBL" id="QDU39210.1"/>
    </source>
</evidence>
<name>A0A517Z9U7_9PLAN</name>
<dbReference type="Proteomes" id="UP000320496">
    <property type="component" value="Chromosome"/>
</dbReference>
<feature type="compositionally biased region" description="Basic and acidic residues" evidence="1">
    <location>
        <begin position="402"/>
        <end position="415"/>
    </location>
</feature>
<feature type="transmembrane region" description="Helical" evidence="2">
    <location>
        <begin position="330"/>
        <end position="353"/>
    </location>
</feature>
<feature type="region of interest" description="Disordered" evidence="1">
    <location>
        <begin position="368"/>
        <end position="474"/>
    </location>
</feature>
<dbReference type="EMBL" id="CP036275">
    <property type="protein sequence ID" value="QDU39210.1"/>
    <property type="molecule type" value="Genomic_DNA"/>
</dbReference>
<evidence type="ECO:0000313" key="6">
    <source>
        <dbReference type="Proteomes" id="UP000320496"/>
    </source>
</evidence>
<dbReference type="AlphaFoldDB" id="A0A517Z9U7"/>
<feature type="compositionally biased region" description="Acidic residues" evidence="1">
    <location>
        <begin position="465"/>
        <end position="474"/>
    </location>
</feature>
<keyword evidence="6" id="KW-1185">Reference proteome</keyword>
<feature type="compositionally biased region" description="Basic and acidic residues" evidence="1">
    <location>
        <begin position="797"/>
        <end position="806"/>
    </location>
</feature>
<dbReference type="KEGG" id="mri:Mal4_35470"/>
<evidence type="ECO:0000256" key="2">
    <source>
        <dbReference type="SAM" id="Phobius"/>
    </source>
</evidence>
<evidence type="ECO:0000259" key="4">
    <source>
        <dbReference type="Pfam" id="PF20014"/>
    </source>
</evidence>